<organism evidence="4">
    <name type="scientific">freshwater metagenome</name>
    <dbReference type="NCBI Taxonomy" id="449393"/>
    <lineage>
        <taxon>unclassified sequences</taxon>
        <taxon>metagenomes</taxon>
        <taxon>ecological metagenomes</taxon>
    </lineage>
</organism>
<gene>
    <name evidence="3" type="ORF">UFOPK4234_01347</name>
    <name evidence="4" type="ORF">UFOPK4295_00858</name>
</gene>
<proteinExistence type="predicted"/>
<sequence>MKRFIKEVTADLVKQMWTFVGLFSAWLVLTGSAKKVVGIAILVAITIWIATFNLRHHETSALKRRIREENEERRKLLRRKKAAQPSATEEIVEPSATEEVL</sequence>
<keyword evidence="2" id="KW-1133">Transmembrane helix</keyword>
<feature type="transmembrane region" description="Helical" evidence="2">
    <location>
        <begin position="12"/>
        <end position="30"/>
    </location>
</feature>
<evidence type="ECO:0000313" key="3">
    <source>
        <dbReference type="EMBL" id="CAB5041758.1"/>
    </source>
</evidence>
<name>A0A6J7T9P8_9ZZZZ</name>
<reference evidence="4" key="1">
    <citation type="submission" date="2020-05" db="EMBL/GenBank/DDBJ databases">
        <authorList>
            <person name="Chiriac C."/>
            <person name="Salcher M."/>
            <person name="Ghai R."/>
            <person name="Kavagutti S V."/>
        </authorList>
    </citation>
    <scope>NUCLEOTIDE SEQUENCE</scope>
</reference>
<dbReference type="AlphaFoldDB" id="A0A6J7T9P8"/>
<keyword evidence="2" id="KW-0472">Membrane</keyword>
<evidence type="ECO:0000256" key="1">
    <source>
        <dbReference type="SAM" id="MobiDB-lite"/>
    </source>
</evidence>
<evidence type="ECO:0000313" key="4">
    <source>
        <dbReference type="EMBL" id="CAB5049931.1"/>
    </source>
</evidence>
<accession>A0A6J7T9P8</accession>
<protein>
    <submittedName>
        <fullName evidence="4">Unannotated protein</fullName>
    </submittedName>
</protein>
<evidence type="ECO:0000256" key="2">
    <source>
        <dbReference type="SAM" id="Phobius"/>
    </source>
</evidence>
<dbReference type="EMBL" id="CAFBQA010000096">
    <property type="protein sequence ID" value="CAB5041758.1"/>
    <property type="molecule type" value="Genomic_DNA"/>
</dbReference>
<feature type="transmembrane region" description="Helical" evidence="2">
    <location>
        <begin position="36"/>
        <end position="54"/>
    </location>
</feature>
<feature type="region of interest" description="Disordered" evidence="1">
    <location>
        <begin position="77"/>
        <end position="101"/>
    </location>
</feature>
<keyword evidence="2" id="KW-0812">Transmembrane</keyword>
<dbReference type="EMBL" id="CAFBQF010000040">
    <property type="protein sequence ID" value="CAB5049931.1"/>
    <property type="molecule type" value="Genomic_DNA"/>
</dbReference>